<dbReference type="RefSeq" id="XP_018809338.1">
    <property type="nucleotide sequence ID" value="XM_018953793.2"/>
</dbReference>
<dbReference type="RefSeq" id="XP_018809334.1">
    <property type="nucleotide sequence ID" value="XM_018953789.2"/>
</dbReference>
<protein>
    <submittedName>
        <fullName evidence="3 4">UPF0481 protein At3g47200-like</fullName>
    </submittedName>
</protein>
<keyword evidence="2" id="KW-1185">Reference proteome</keyword>
<evidence type="ECO:0000313" key="3">
    <source>
        <dbReference type="RefSeq" id="XP_018809334.1"/>
    </source>
</evidence>
<keyword evidence="1" id="KW-0812">Transmembrane</keyword>
<feature type="transmembrane region" description="Helical" evidence="1">
    <location>
        <begin position="418"/>
        <end position="444"/>
    </location>
</feature>
<dbReference type="RefSeq" id="XP_018809336.1">
    <property type="nucleotide sequence ID" value="XM_018953791.2"/>
</dbReference>
<dbReference type="KEGG" id="jre:108982415"/>
<dbReference type="InterPro" id="IPR004158">
    <property type="entry name" value="DUF247_pln"/>
</dbReference>
<keyword evidence="1" id="KW-0472">Membrane</keyword>
<evidence type="ECO:0000313" key="4">
    <source>
        <dbReference type="RefSeq" id="XP_018809336.1"/>
    </source>
</evidence>
<dbReference type="Gramene" id="Jr06_14320_p1">
    <property type="protein sequence ID" value="cds.Jr06_14320_p1"/>
    <property type="gene ID" value="Jr06_14320"/>
</dbReference>
<evidence type="ECO:0000313" key="6">
    <source>
        <dbReference type="RefSeq" id="XP_018809338.1"/>
    </source>
</evidence>
<dbReference type="Proteomes" id="UP000235220">
    <property type="component" value="Chromosome 6"/>
</dbReference>
<accession>A0A2I4DQA9</accession>
<name>A0A2I4DQA9_JUGRE</name>
<dbReference type="AlphaFoldDB" id="A0A2I4DQA9"/>
<dbReference type="PANTHER" id="PTHR31170">
    <property type="entry name" value="BNAC04G53230D PROTEIN"/>
    <property type="match status" value="1"/>
</dbReference>
<dbReference type="STRING" id="51240.A0A2I4DQA9"/>
<evidence type="ECO:0000313" key="5">
    <source>
        <dbReference type="RefSeq" id="XP_018809337.1"/>
    </source>
</evidence>
<evidence type="ECO:0000313" key="2">
    <source>
        <dbReference type="Proteomes" id="UP000235220"/>
    </source>
</evidence>
<organism evidence="2 4">
    <name type="scientific">Juglans regia</name>
    <name type="common">English walnut</name>
    <dbReference type="NCBI Taxonomy" id="51240"/>
    <lineage>
        <taxon>Eukaryota</taxon>
        <taxon>Viridiplantae</taxon>
        <taxon>Streptophyta</taxon>
        <taxon>Embryophyta</taxon>
        <taxon>Tracheophyta</taxon>
        <taxon>Spermatophyta</taxon>
        <taxon>Magnoliopsida</taxon>
        <taxon>eudicotyledons</taxon>
        <taxon>Gunneridae</taxon>
        <taxon>Pentapetalae</taxon>
        <taxon>rosids</taxon>
        <taxon>fabids</taxon>
        <taxon>Fagales</taxon>
        <taxon>Juglandaceae</taxon>
        <taxon>Juglans</taxon>
    </lineage>
</organism>
<gene>
    <name evidence="3 4 5 6" type="primary">LOC108982415</name>
</gene>
<dbReference type="PANTHER" id="PTHR31170:SF19">
    <property type="match status" value="1"/>
</dbReference>
<keyword evidence="1" id="KW-1133">Transmembrane helix</keyword>
<sequence length="445" mass="51900">MAGESASFDGQDDANASFIKNQEHGLKRLSKQISGMIEILDPLAASSRKRCCIYKVSDHIRKSNEMEAYTPQVISIGPNFHRNNLKLQKMEDFKLIYLKSFTDRAETKLEDIVSTIKDAEESVRECFSEAIPLGSDDFVKMILVDASFIIEYFWKNKTKGNWTEYDWEILEPGLRNRMQLDLILLENQLPFFIIDIIYDTAFPSHSKEGPSFIELSFCQFEYYNVQNFHHSKSETILHFTDLVRNFCMPPRESRPKRSSQNMTEMYSAAQLDEVGLKFKKRESIDNKYWSPLELKYEDGVLEIPPFQLDSSTEIYARNLVAFEECHYREDPYITDYYIMLSMLIKTVKDMDVLVRKQIIDNWMDGVVATSMINKLSGEKYFYIQTNSHYHKMAEDLNNFYNNPPKLIPLIRVLFRTRLIRAITISGIVVFFVNLVQCVSSVLSLK</sequence>
<reference evidence="3 4" key="1">
    <citation type="submission" date="2025-04" db="UniProtKB">
        <authorList>
            <consortium name="RefSeq"/>
        </authorList>
    </citation>
    <scope>IDENTIFICATION</scope>
    <source>
        <tissue evidence="3 4">Leaves</tissue>
    </source>
</reference>
<proteinExistence type="predicted"/>
<dbReference type="GeneID" id="108982415"/>
<dbReference type="RefSeq" id="XP_018809337.1">
    <property type="nucleotide sequence ID" value="XM_018953792.2"/>
</dbReference>
<dbReference type="Pfam" id="PF03140">
    <property type="entry name" value="DUF247"/>
    <property type="match status" value="1"/>
</dbReference>
<evidence type="ECO:0000256" key="1">
    <source>
        <dbReference type="SAM" id="Phobius"/>
    </source>
</evidence>